<dbReference type="Gene3D" id="3.30.420.10">
    <property type="entry name" value="Ribonuclease H-like superfamily/Ribonuclease H"/>
    <property type="match status" value="1"/>
</dbReference>
<evidence type="ECO:0000313" key="3">
    <source>
        <dbReference type="EMBL" id="RSK23805.1"/>
    </source>
</evidence>
<dbReference type="EMBL" id="RWIS01000029">
    <property type="protein sequence ID" value="RSK23805.1"/>
    <property type="molecule type" value="Genomic_DNA"/>
</dbReference>
<feature type="domain" description="Tc1-like transposase DDE" evidence="2">
    <location>
        <begin position="111"/>
        <end position="258"/>
    </location>
</feature>
<gene>
    <name evidence="3" type="ORF">EI290_22170</name>
</gene>
<proteinExistence type="predicted"/>
<organism evidence="3 4">
    <name type="scientific">Hymenobacter metallilatus</name>
    <dbReference type="NCBI Taxonomy" id="2493666"/>
    <lineage>
        <taxon>Bacteria</taxon>
        <taxon>Pseudomonadati</taxon>
        <taxon>Bacteroidota</taxon>
        <taxon>Cytophagia</taxon>
        <taxon>Cytophagales</taxon>
        <taxon>Hymenobacteraceae</taxon>
        <taxon>Hymenobacter</taxon>
    </lineage>
</organism>
<dbReference type="InterPro" id="IPR036397">
    <property type="entry name" value="RNaseH_sf"/>
</dbReference>
<protein>
    <submittedName>
        <fullName evidence="3">IS630 family transposase</fullName>
    </submittedName>
</protein>
<accession>A0A428IY02</accession>
<reference evidence="3 4" key="1">
    <citation type="submission" date="2018-12" db="EMBL/GenBank/DDBJ databases">
        <authorList>
            <person name="Feng G."/>
            <person name="Zhu H."/>
        </authorList>
    </citation>
    <scope>NUCLEOTIDE SEQUENCE [LARGE SCALE GENOMIC DNA]</scope>
    <source>
        <strain evidence="3 4">9PBR-2</strain>
    </source>
</reference>
<dbReference type="GO" id="GO:0003676">
    <property type="term" value="F:nucleic acid binding"/>
    <property type="evidence" value="ECO:0007669"/>
    <property type="project" value="InterPro"/>
</dbReference>
<feature type="region of interest" description="Disordered" evidence="1">
    <location>
        <begin position="1"/>
        <end position="27"/>
    </location>
</feature>
<dbReference type="Pfam" id="PF13358">
    <property type="entry name" value="DDE_3"/>
    <property type="match status" value="1"/>
</dbReference>
<evidence type="ECO:0000313" key="4">
    <source>
        <dbReference type="Proteomes" id="UP000280066"/>
    </source>
</evidence>
<keyword evidence="4" id="KW-1185">Reference proteome</keyword>
<comment type="caution">
    <text evidence="3">The sequence shown here is derived from an EMBL/GenBank/DDBJ whole genome shotgun (WGS) entry which is preliminary data.</text>
</comment>
<dbReference type="AlphaFoldDB" id="A0A428IY02"/>
<feature type="compositionally biased region" description="Gly residues" evidence="1">
    <location>
        <begin position="1"/>
        <end position="14"/>
    </location>
</feature>
<dbReference type="InterPro" id="IPR047655">
    <property type="entry name" value="Transpos_IS630-like"/>
</dbReference>
<dbReference type="NCBIfam" id="NF033545">
    <property type="entry name" value="transpos_IS630"/>
    <property type="match status" value="1"/>
</dbReference>
<evidence type="ECO:0000259" key="2">
    <source>
        <dbReference type="Pfam" id="PF13358"/>
    </source>
</evidence>
<dbReference type="Proteomes" id="UP000280066">
    <property type="component" value="Unassembled WGS sequence"/>
</dbReference>
<evidence type="ECO:0000256" key="1">
    <source>
        <dbReference type="SAM" id="MobiDB-lite"/>
    </source>
</evidence>
<dbReference type="RefSeq" id="WP_125433834.1">
    <property type="nucleotide sequence ID" value="NZ_RWIS01000029.1"/>
</dbReference>
<dbReference type="OrthoDB" id="64529at2"/>
<name>A0A428IY02_9BACT</name>
<sequence length="278" mass="30474">MGAGLAPGRPGGASRGPARRTAAQTGPGGAKKIVAWLGSATQQLRRLVPRVAADLQVRVSVGTLRRLARRAGYSWKRTRRSLKARRDAVLFGFFQQEVQALHALEAAGALRVVYVDECRFSRLAPVPYAWQVRGQAPVALPAERGGGGHTVLGLWQAKAPGQPLTSYVLPGALTADLFVAALDEYSQALSGPTVLVLDNASVHRAACVQARHGVWAARGLRLQFLPAYCPELNLIEILWHRCKHYWLTPDDYRTEQTLRDKLDYLMPRVGTEYTVTFS</sequence>
<dbReference type="InterPro" id="IPR038717">
    <property type="entry name" value="Tc1-like_DDE_dom"/>
</dbReference>